<organism evidence="1 2">
    <name type="scientific">Coniosporium uncinatum</name>
    <dbReference type="NCBI Taxonomy" id="93489"/>
    <lineage>
        <taxon>Eukaryota</taxon>
        <taxon>Fungi</taxon>
        <taxon>Dikarya</taxon>
        <taxon>Ascomycota</taxon>
        <taxon>Pezizomycotina</taxon>
        <taxon>Dothideomycetes</taxon>
        <taxon>Dothideomycetes incertae sedis</taxon>
        <taxon>Coniosporium</taxon>
    </lineage>
</organism>
<reference evidence="1" key="1">
    <citation type="submission" date="2024-09" db="EMBL/GenBank/DDBJ databases">
        <title>Black Yeasts Isolated from many extreme environments.</title>
        <authorList>
            <person name="Coleine C."/>
            <person name="Stajich J.E."/>
            <person name="Selbmann L."/>
        </authorList>
    </citation>
    <scope>NUCLEOTIDE SEQUENCE</scope>
    <source>
        <strain evidence="1">CCFEE 5737</strain>
    </source>
</reference>
<sequence length="357" mass="39698">MSSKSMVGDDSKREEEQIELLADLPEDLEKEMIELDKLFRVDTETLKKVVERFQEELQEGLDASGTNIPMNITWVLGFPTGHEQGSFLTLDLGGTNIRTCWITLAGREGETKILQDQHKLPRGIKTGSAEELWEFIAESLKKFISDNKLGGSKEDPLRLGFTFSYPASQDYIDHGVLQTWTKGWDIKGVEGEDVAGQLQAALDERDLPVRIVALVNDTTGAMIASAYNDPETIIGSIFGTGCNAAYMDDCDSIGKAKDLPKNTPMAINCEYGAFDNDRRVLPLTPYDEQIDRDSPRPGEQAFEKMSAGLYLGEIFRLVLIELNKKGLAFTGQSIDKLQQPYSIDTSILSRIEDDESP</sequence>
<keyword evidence="2" id="KW-1185">Reference proteome</keyword>
<feature type="non-terminal residue" evidence="1">
    <location>
        <position position="357"/>
    </location>
</feature>
<protein>
    <submittedName>
        <fullName evidence="1">Uncharacterized protein</fullName>
    </submittedName>
</protein>
<evidence type="ECO:0000313" key="1">
    <source>
        <dbReference type="EMBL" id="KAK3060914.1"/>
    </source>
</evidence>
<evidence type="ECO:0000313" key="2">
    <source>
        <dbReference type="Proteomes" id="UP001186974"/>
    </source>
</evidence>
<dbReference type="Proteomes" id="UP001186974">
    <property type="component" value="Unassembled WGS sequence"/>
</dbReference>
<name>A0ACC3D348_9PEZI</name>
<dbReference type="EMBL" id="JAWDJW010008202">
    <property type="protein sequence ID" value="KAK3060914.1"/>
    <property type="molecule type" value="Genomic_DNA"/>
</dbReference>
<gene>
    <name evidence="1" type="ORF">LTS18_007434</name>
</gene>
<comment type="caution">
    <text evidence="1">The sequence shown here is derived from an EMBL/GenBank/DDBJ whole genome shotgun (WGS) entry which is preliminary data.</text>
</comment>
<proteinExistence type="predicted"/>
<accession>A0ACC3D348</accession>